<organism evidence="1 2">
    <name type="scientific">Acanthamoeba castellanii (strain ATCC 30010 / Neff)</name>
    <dbReference type="NCBI Taxonomy" id="1257118"/>
    <lineage>
        <taxon>Eukaryota</taxon>
        <taxon>Amoebozoa</taxon>
        <taxon>Discosea</taxon>
        <taxon>Longamoebia</taxon>
        <taxon>Centramoebida</taxon>
        <taxon>Acanthamoebidae</taxon>
        <taxon>Acanthamoeba</taxon>
    </lineage>
</organism>
<proteinExistence type="predicted"/>
<dbReference type="GeneID" id="14921373"/>
<sequence length="181" mass="19638">MVLYQQLVGSATPTRSAQQPARPTLHQVLEGQLTEEAICFPSKVRPTASRPAWRHTIRKNRFEFTEALDLGAFVDPSSAQDNPVTGYTLALVLAYVSSARRTPHVHAWTHLSDDASRPCTQREAVEGNFGGAEEGSGRGPAAGAGAVPEELSELVKASWSSPYLAPEPVPPHILKWWAGMK</sequence>
<gene>
    <name evidence="1" type="ORF">ACA1_098890</name>
</gene>
<dbReference type="Proteomes" id="UP000011083">
    <property type="component" value="Unassembled WGS sequence"/>
</dbReference>
<dbReference type="AlphaFoldDB" id="L8H5L3"/>
<keyword evidence="2" id="KW-1185">Reference proteome</keyword>
<evidence type="ECO:0000313" key="1">
    <source>
        <dbReference type="EMBL" id="ELR20512.1"/>
    </source>
</evidence>
<dbReference type="KEGG" id="acan:ACA1_098890"/>
<accession>L8H5L3</accession>
<protein>
    <submittedName>
        <fullName evidence="1">Uncharacterized protein</fullName>
    </submittedName>
</protein>
<dbReference type="VEuPathDB" id="AmoebaDB:ACA1_098890"/>
<dbReference type="RefSeq" id="XP_004343643.1">
    <property type="nucleotide sequence ID" value="XM_004343593.1"/>
</dbReference>
<name>L8H5L3_ACACF</name>
<evidence type="ECO:0000313" key="2">
    <source>
        <dbReference type="Proteomes" id="UP000011083"/>
    </source>
</evidence>
<reference evidence="1 2" key="1">
    <citation type="journal article" date="2013" name="Genome Biol.">
        <title>Genome of Acanthamoeba castellanii highlights extensive lateral gene transfer and early evolution of tyrosine kinase signaling.</title>
        <authorList>
            <person name="Clarke M."/>
            <person name="Lohan A.J."/>
            <person name="Liu B."/>
            <person name="Lagkouvardos I."/>
            <person name="Roy S."/>
            <person name="Zafar N."/>
            <person name="Bertelli C."/>
            <person name="Schilde C."/>
            <person name="Kianianmomeni A."/>
            <person name="Burglin T.R."/>
            <person name="Frech C."/>
            <person name="Turcotte B."/>
            <person name="Kopec K.O."/>
            <person name="Synnott J.M."/>
            <person name="Choo C."/>
            <person name="Paponov I."/>
            <person name="Finkler A."/>
            <person name="Soon Heng Tan C."/>
            <person name="Hutchins A.P."/>
            <person name="Weinmeier T."/>
            <person name="Rattei T."/>
            <person name="Chu J.S."/>
            <person name="Gimenez G."/>
            <person name="Irimia M."/>
            <person name="Rigden D.J."/>
            <person name="Fitzpatrick D.A."/>
            <person name="Lorenzo-Morales J."/>
            <person name="Bateman A."/>
            <person name="Chiu C.H."/>
            <person name="Tang P."/>
            <person name="Hegemann P."/>
            <person name="Fromm H."/>
            <person name="Raoult D."/>
            <person name="Greub G."/>
            <person name="Miranda-Saavedra D."/>
            <person name="Chen N."/>
            <person name="Nash P."/>
            <person name="Ginger M.L."/>
            <person name="Horn M."/>
            <person name="Schaap P."/>
            <person name="Caler L."/>
            <person name="Loftus B."/>
        </authorList>
    </citation>
    <scope>NUCLEOTIDE SEQUENCE [LARGE SCALE GENOMIC DNA]</scope>
    <source>
        <strain evidence="1 2">Neff</strain>
    </source>
</reference>
<dbReference type="EMBL" id="KB007910">
    <property type="protein sequence ID" value="ELR20512.1"/>
    <property type="molecule type" value="Genomic_DNA"/>
</dbReference>